<accession>D5ENY9</accession>
<keyword evidence="8" id="KW-0249">Electron transport</keyword>
<dbReference type="InterPro" id="IPR001094">
    <property type="entry name" value="Flavdoxin-like"/>
</dbReference>
<evidence type="ECO:0000256" key="10">
    <source>
        <dbReference type="ARBA" id="ARBA00023192"/>
    </source>
</evidence>
<dbReference type="GO" id="GO:0010181">
    <property type="term" value="F:FMN binding"/>
    <property type="evidence" value="ECO:0007669"/>
    <property type="project" value="InterPro"/>
</dbReference>
<dbReference type="PRINTS" id="PR00369">
    <property type="entry name" value="FLAVODOXIN"/>
</dbReference>
<dbReference type="PROSITE" id="PS51384">
    <property type="entry name" value="FAD_FR"/>
    <property type="match status" value="1"/>
</dbReference>
<evidence type="ECO:0000256" key="11">
    <source>
        <dbReference type="ARBA" id="ARBA00052219"/>
    </source>
</evidence>
<evidence type="ECO:0000256" key="7">
    <source>
        <dbReference type="ARBA" id="ARBA00022857"/>
    </source>
</evidence>
<feature type="binding site" evidence="12">
    <location>
        <begin position="524"/>
        <end position="528"/>
    </location>
    <ligand>
        <name>NADP(+)</name>
        <dbReference type="ChEBI" id="CHEBI:58349"/>
    </ligand>
</feature>
<keyword evidence="5 12" id="KW-0288">FMN</keyword>
<dbReference type="Pfam" id="PF00258">
    <property type="entry name" value="Flavodoxin_1"/>
    <property type="match status" value="1"/>
</dbReference>
<dbReference type="Gene3D" id="3.40.50.80">
    <property type="entry name" value="Nucleotide-binding domain of ferredoxin-NADP reductase (FNR) module"/>
    <property type="match status" value="1"/>
</dbReference>
<dbReference type="InterPro" id="IPR003097">
    <property type="entry name" value="CysJ-like_FAD-binding"/>
</dbReference>
<dbReference type="HOGENOM" id="CLU_001570_17_7_0"/>
<dbReference type="SUPFAM" id="SSF52218">
    <property type="entry name" value="Flavoproteins"/>
    <property type="match status" value="1"/>
</dbReference>
<dbReference type="CDD" id="cd06199">
    <property type="entry name" value="SiR"/>
    <property type="match status" value="1"/>
</dbReference>
<keyword evidence="4" id="KW-0285">Flavoprotein</keyword>
<evidence type="ECO:0000256" key="5">
    <source>
        <dbReference type="ARBA" id="ARBA00022643"/>
    </source>
</evidence>
<dbReference type="PROSITE" id="PS50902">
    <property type="entry name" value="FLAVODOXIN_LIKE"/>
    <property type="match status" value="1"/>
</dbReference>
<dbReference type="SUPFAM" id="SSF52343">
    <property type="entry name" value="Ferredoxin reductase-like, C-terminal NADP-linked domain"/>
    <property type="match status" value="1"/>
</dbReference>
<dbReference type="AlphaFoldDB" id="D5ENY9"/>
<feature type="binding site" evidence="12">
    <location>
        <begin position="153"/>
        <end position="162"/>
    </location>
    <ligand>
        <name>FMN</name>
        <dbReference type="ChEBI" id="CHEBI:58210"/>
    </ligand>
</feature>
<evidence type="ECO:0000256" key="12">
    <source>
        <dbReference type="PIRSR" id="PIRSR000207-1"/>
    </source>
</evidence>
<dbReference type="InterPro" id="IPR017938">
    <property type="entry name" value="Riboflavin_synthase-like_b-brl"/>
</dbReference>
<evidence type="ECO:0000256" key="2">
    <source>
        <dbReference type="ARBA" id="ARBA00022448"/>
    </source>
</evidence>
<evidence type="ECO:0000256" key="4">
    <source>
        <dbReference type="ARBA" id="ARBA00022630"/>
    </source>
</evidence>
<sequence>MSNSNYLPATSPLTPEQQQGLNQVLPTLQPDQILWLEGFISGLRAGTSGSAAPVAAAPVAKPELTVLFGSESGNAESLADQTAKAVAKKGFKTKVISMGDISPAKLKGVKNLLVLVSTWGEGDPPESCVDFYKDFMGDAAPRLEGTNFAVLGLGDTSYEHFCKMGKDFDARLEALGAKRIADRADCDVDYDDSYAAWSNAVFAELEKQTQAAVAPAPVAAAVATPAVKYSRKNPFPAELKERVQLNGRGSAKETVHLEFDLAGSGMSYEAGDALAVLPQNSADLVQSILDKTGFSADETISLKDAEYKLYDALRSQLDITALSKPVLTRYNELAQSAELSAILESKEKLNEYVYGRDLLDVISDFPAKDLSAQSLCAALRKLPPRLYSIASSPKAHEDEVHLTIGVVRYESQGREREGVCSTFSAERLSVGDTAQVFVTPNKSFKLPADPSTPVIMVGPGTGIAPFRAFIEERNAIEAAGKSWLFFGDQHYLTDFLYQTELQDYLKEGSLTKLDLAFSRDQAHKVYVQDRMLENSSELYQWLQDGAHFYVCGDASRMANDVDKALHSIIVKEGGLSEEEAAAYVKNLKSEKRYLRDVY</sequence>
<dbReference type="InterPro" id="IPR039261">
    <property type="entry name" value="FNR_nucleotide-bd"/>
</dbReference>
<name>D5ENY9_CORAD</name>
<feature type="binding site" evidence="12">
    <location>
        <position position="598"/>
    </location>
    <ligand>
        <name>FAD</name>
        <dbReference type="ChEBI" id="CHEBI:57692"/>
    </ligand>
</feature>
<dbReference type="GO" id="GO:0019344">
    <property type="term" value="P:cysteine biosynthetic process"/>
    <property type="evidence" value="ECO:0007669"/>
    <property type="project" value="UniProtKB-KW"/>
</dbReference>
<evidence type="ECO:0000259" key="14">
    <source>
        <dbReference type="PROSITE" id="PS51384"/>
    </source>
</evidence>
<dbReference type="InterPro" id="IPR017927">
    <property type="entry name" value="FAD-bd_FR_type"/>
</dbReference>
<dbReference type="PANTHER" id="PTHR19384">
    <property type="entry name" value="NITRIC OXIDE SYNTHASE-RELATED"/>
    <property type="match status" value="1"/>
</dbReference>
<evidence type="ECO:0000256" key="6">
    <source>
        <dbReference type="ARBA" id="ARBA00022827"/>
    </source>
</evidence>
<keyword evidence="2" id="KW-0813">Transport</keyword>
<evidence type="ECO:0000256" key="9">
    <source>
        <dbReference type="ARBA" id="ARBA00023002"/>
    </source>
</evidence>
<keyword evidence="6 12" id="KW-0274">FAD</keyword>
<dbReference type="PIRSF" id="PIRSF000207">
    <property type="entry name" value="SiR-FP_CysJ"/>
    <property type="match status" value="1"/>
</dbReference>
<dbReference type="GO" id="GO:0050660">
    <property type="term" value="F:flavin adenine dinucleotide binding"/>
    <property type="evidence" value="ECO:0007669"/>
    <property type="project" value="InterPro"/>
</dbReference>
<dbReference type="GO" id="GO:0004783">
    <property type="term" value="F:sulfite reductase (NADPH) activity"/>
    <property type="evidence" value="ECO:0007669"/>
    <property type="project" value="UniProtKB-EC"/>
</dbReference>
<feature type="binding site" evidence="12">
    <location>
        <position position="560"/>
    </location>
    <ligand>
        <name>NADP(+)</name>
        <dbReference type="ChEBI" id="CHEBI:58349"/>
    </ligand>
</feature>
<dbReference type="Pfam" id="PF00667">
    <property type="entry name" value="FAD_binding_1"/>
    <property type="match status" value="1"/>
</dbReference>
<dbReference type="RefSeq" id="WP_013042372.1">
    <property type="nucleotide sequence ID" value="NC_014008.1"/>
</dbReference>
<evidence type="ECO:0000256" key="3">
    <source>
        <dbReference type="ARBA" id="ARBA00022605"/>
    </source>
</evidence>
<dbReference type="InterPro" id="IPR008254">
    <property type="entry name" value="Flavodoxin/NO_synth"/>
</dbReference>
<feature type="binding site" evidence="12">
    <location>
        <begin position="385"/>
        <end position="388"/>
    </location>
    <ligand>
        <name>FAD</name>
        <dbReference type="ChEBI" id="CHEBI:57692"/>
    </ligand>
</feature>
<dbReference type="InterPro" id="IPR001709">
    <property type="entry name" value="Flavoprot_Pyr_Nucl_cyt_Rdtase"/>
</dbReference>
<dbReference type="NCBIfam" id="NF004859">
    <property type="entry name" value="PRK06214.1"/>
    <property type="match status" value="1"/>
</dbReference>
<comment type="catalytic activity">
    <reaction evidence="11">
        <text>hydrogen sulfide + 3 NADP(+) + 3 H2O = sulfite + 3 NADPH + 4 H(+)</text>
        <dbReference type="Rhea" id="RHEA:13801"/>
        <dbReference type="ChEBI" id="CHEBI:15377"/>
        <dbReference type="ChEBI" id="CHEBI:15378"/>
        <dbReference type="ChEBI" id="CHEBI:17359"/>
        <dbReference type="ChEBI" id="CHEBI:29919"/>
        <dbReference type="ChEBI" id="CHEBI:57783"/>
        <dbReference type="ChEBI" id="CHEBI:58349"/>
        <dbReference type="EC" id="1.8.1.2"/>
    </reaction>
</comment>
<dbReference type="GO" id="GO:0005829">
    <property type="term" value="C:cytosol"/>
    <property type="evidence" value="ECO:0007669"/>
    <property type="project" value="TreeGrafter"/>
</dbReference>
<proteinExistence type="predicted"/>
<keyword evidence="7 12" id="KW-0521">NADP</keyword>
<feature type="binding site" evidence="12">
    <location>
        <begin position="518"/>
        <end position="519"/>
    </location>
    <ligand>
        <name>NADP(+)</name>
        <dbReference type="ChEBI" id="CHEBI:58349"/>
    </ligand>
</feature>
<reference evidence="15 16" key="1">
    <citation type="journal article" date="2010" name="Stand. Genomic Sci.">
        <title>Complete genome sequence of Coraliomargarita akajimensis type strain (04OKA010-24).</title>
        <authorList>
            <person name="Mavromatis K."/>
            <person name="Abt B."/>
            <person name="Brambilla E."/>
            <person name="Lapidus A."/>
            <person name="Copeland A."/>
            <person name="Deshpande S."/>
            <person name="Nolan M."/>
            <person name="Lucas S."/>
            <person name="Tice H."/>
            <person name="Cheng J.F."/>
            <person name="Han C."/>
            <person name="Detter J.C."/>
            <person name="Woyke T."/>
            <person name="Goodwin L."/>
            <person name="Pitluck S."/>
            <person name="Held B."/>
            <person name="Brettin T."/>
            <person name="Tapia R."/>
            <person name="Ivanova N."/>
            <person name="Mikhailova N."/>
            <person name="Pati A."/>
            <person name="Liolios K."/>
            <person name="Chen A."/>
            <person name="Palaniappan K."/>
            <person name="Land M."/>
            <person name="Hauser L."/>
            <person name="Chang Y.J."/>
            <person name="Jeffries C.D."/>
            <person name="Rohde M."/>
            <person name="Goker M."/>
            <person name="Bristow J."/>
            <person name="Eisen J.A."/>
            <person name="Markowitz V."/>
            <person name="Hugenholtz P."/>
            <person name="Klenk H.P."/>
            <person name="Kyrpides N.C."/>
        </authorList>
    </citation>
    <scope>NUCLEOTIDE SEQUENCE [LARGE SCALE GENOMIC DNA]</scope>
    <source>
        <strain evidence="16">DSM 45221 / IAM 15411 / JCM 23193 / KCTC 12865</strain>
    </source>
</reference>
<feature type="binding site" evidence="12">
    <location>
        <position position="320"/>
    </location>
    <ligand>
        <name>FAD</name>
        <dbReference type="ChEBI" id="CHEBI:57692"/>
    </ligand>
</feature>
<comment type="cofactor">
    <cofactor evidence="12">
        <name>FAD</name>
        <dbReference type="ChEBI" id="CHEBI:57692"/>
    </cofactor>
    <text evidence="12">Binds 1 FAD per subunit.</text>
</comment>
<dbReference type="InterPro" id="IPR010199">
    <property type="entry name" value="CysJ"/>
</dbReference>
<feature type="binding site" evidence="12">
    <location>
        <position position="409"/>
    </location>
    <ligand>
        <name>FAD</name>
        <dbReference type="ChEBI" id="CHEBI:57692"/>
    </ligand>
</feature>
<keyword evidence="3" id="KW-0028">Amino-acid biosynthesis</keyword>
<dbReference type="STRING" id="583355.Caka_0623"/>
<dbReference type="InterPro" id="IPR029039">
    <property type="entry name" value="Flavoprotein-like_sf"/>
</dbReference>
<organism evidence="15 16">
    <name type="scientific">Coraliomargarita akajimensis (strain DSM 45221 / IAM 15411 / JCM 23193 / KCTC 12865 / 04OKA010-24)</name>
    <dbReference type="NCBI Taxonomy" id="583355"/>
    <lineage>
        <taxon>Bacteria</taxon>
        <taxon>Pseudomonadati</taxon>
        <taxon>Verrucomicrobiota</taxon>
        <taxon>Opitutia</taxon>
        <taxon>Puniceicoccales</taxon>
        <taxon>Coraliomargaritaceae</taxon>
        <taxon>Coraliomargarita</taxon>
    </lineage>
</organism>
<feature type="binding site" evidence="12">
    <location>
        <begin position="403"/>
        <end position="405"/>
    </location>
    <ligand>
        <name>FAD</name>
        <dbReference type="ChEBI" id="CHEBI:57692"/>
    </ligand>
</feature>
<dbReference type="PRINTS" id="PR00371">
    <property type="entry name" value="FPNCR"/>
</dbReference>
<evidence type="ECO:0000256" key="8">
    <source>
        <dbReference type="ARBA" id="ARBA00022982"/>
    </source>
</evidence>
<keyword evidence="16" id="KW-1185">Reference proteome</keyword>
<feature type="binding site" evidence="12">
    <location>
        <begin position="117"/>
        <end position="120"/>
    </location>
    <ligand>
        <name>FMN</name>
        <dbReference type="ChEBI" id="CHEBI:58210"/>
    </ligand>
</feature>
<dbReference type="eggNOG" id="COG0369">
    <property type="taxonomic scope" value="Bacteria"/>
</dbReference>
<evidence type="ECO:0000313" key="15">
    <source>
        <dbReference type="EMBL" id="ADE53648.1"/>
    </source>
</evidence>
<protein>
    <recommendedName>
        <fullName evidence="1">assimilatory sulfite reductase (NADPH)</fullName>
        <ecNumber evidence="1">1.8.1.2</ecNumber>
    </recommendedName>
</protein>
<gene>
    <name evidence="15" type="ordered locus">Caka_0623</name>
</gene>
<feature type="domain" description="FAD-binding FR-type" evidence="14">
    <location>
        <begin position="232"/>
        <end position="447"/>
    </location>
</feature>
<dbReference type="Gene3D" id="2.40.30.10">
    <property type="entry name" value="Translation factors"/>
    <property type="match status" value="1"/>
</dbReference>
<dbReference type="NCBIfam" id="TIGR01931">
    <property type="entry name" value="cysJ"/>
    <property type="match status" value="1"/>
</dbReference>
<keyword evidence="9" id="KW-0560">Oxidoreductase</keyword>
<evidence type="ECO:0000313" key="16">
    <source>
        <dbReference type="Proteomes" id="UP000000925"/>
    </source>
</evidence>
<dbReference type="EC" id="1.8.1.2" evidence="1"/>
<evidence type="ECO:0000259" key="13">
    <source>
        <dbReference type="PROSITE" id="PS50902"/>
    </source>
</evidence>
<keyword evidence="10" id="KW-0198">Cysteine biosynthesis</keyword>
<feature type="domain" description="Flavodoxin-like" evidence="13">
    <location>
        <begin position="64"/>
        <end position="202"/>
    </location>
</feature>
<dbReference type="KEGG" id="caa:Caka_0623"/>
<comment type="cofactor">
    <cofactor evidence="12">
        <name>FMN</name>
        <dbReference type="ChEBI" id="CHEBI:58210"/>
    </cofactor>
    <text evidence="12">Binds 1 FMN per subunit.</text>
</comment>
<dbReference type="Proteomes" id="UP000000925">
    <property type="component" value="Chromosome"/>
</dbReference>
<dbReference type="EMBL" id="CP001998">
    <property type="protein sequence ID" value="ADE53648.1"/>
    <property type="molecule type" value="Genomic_DNA"/>
</dbReference>
<dbReference type="Gene3D" id="3.40.50.360">
    <property type="match status" value="1"/>
</dbReference>
<dbReference type="FunFam" id="3.40.50.80:FF:000001">
    <property type="entry name" value="NADPH--cytochrome P450 reductase 1"/>
    <property type="match status" value="1"/>
</dbReference>
<feature type="binding site" evidence="12">
    <location>
        <begin position="418"/>
        <end position="421"/>
    </location>
    <ligand>
        <name>FAD</name>
        <dbReference type="ChEBI" id="CHEBI:57692"/>
    </ligand>
</feature>
<dbReference type="PANTHER" id="PTHR19384:SF128">
    <property type="entry name" value="NADPH OXIDOREDUCTASE A"/>
    <property type="match status" value="1"/>
</dbReference>
<dbReference type="Gene3D" id="1.20.990.10">
    <property type="entry name" value="NADPH-cytochrome p450 Reductase, Chain A, domain 3"/>
    <property type="match status" value="1"/>
</dbReference>
<dbReference type="InterPro" id="IPR023173">
    <property type="entry name" value="NADPH_Cyt_P450_Rdtase_alpha"/>
</dbReference>
<evidence type="ECO:0000256" key="1">
    <source>
        <dbReference type="ARBA" id="ARBA00012604"/>
    </source>
</evidence>
<dbReference type="OrthoDB" id="9789468at2"/>
<dbReference type="InterPro" id="IPR001433">
    <property type="entry name" value="OxRdtase_FAD/NAD-bd"/>
</dbReference>
<dbReference type="Pfam" id="PF00175">
    <property type="entry name" value="NAD_binding_1"/>
    <property type="match status" value="1"/>
</dbReference>
<dbReference type="SUPFAM" id="SSF63380">
    <property type="entry name" value="Riboflavin synthase domain-like"/>
    <property type="match status" value="1"/>
</dbReference>